<dbReference type="Pfam" id="PF19289">
    <property type="entry name" value="PmbA_TldD_3rd"/>
    <property type="match status" value="1"/>
</dbReference>
<evidence type="ECO:0008006" key="8">
    <source>
        <dbReference type="Google" id="ProtNLM"/>
    </source>
</evidence>
<feature type="domain" description="Metalloprotease TldD/E central" evidence="5">
    <location>
        <begin position="190"/>
        <end position="280"/>
    </location>
</feature>
<evidence type="ECO:0000256" key="2">
    <source>
        <dbReference type="SAM" id="MobiDB-lite"/>
    </source>
</evidence>
<dbReference type="EMBL" id="FNTI01000001">
    <property type="protein sequence ID" value="SED61356.1"/>
    <property type="molecule type" value="Genomic_DNA"/>
</dbReference>
<reference evidence="6 7" key="1">
    <citation type="submission" date="2016-10" db="EMBL/GenBank/DDBJ databases">
        <authorList>
            <person name="de Groot N.N."/>
        </authorList>
    </citation>
    <scope>NUCLEOTIDE SEQUENCE [LARGE SCALE GENOMIC DNA]</scope>
    <source>
        <strain evidence="6 7">GAS522</strain>
    </source>
</reference>
<dbReference type="InterPro" id="IPR002510">
    <property type="entry name" value="Metalloprtase-TldD/E_N"/>
</dbReference>
<dbReference type="GO" id="GO:0005829">
    <property type="term" value="C:cytosol"/>
    <property type="evidence" value="ECO:0007669"/>
    <property type="project" value="TreeGrafter"/>
</dbReference>
<evidence type="ECO:0000259" key="5">
    <source>
        <dbReference type="Pfam" id="PF19290"/>
    </source>
</evidence>
<dbReference type="Pfam" id="PF19290">
    <property type="entry name" value="PmbA_TldD_2nd"/>
    <property type="match status" value="1"/>
</dbReference>
<evidence type="ECO:0000259" key="3">
    <source>
        <dbReference type="Pfam" id="PF01523"/>
    </source>
</evidence>
<name>A0A1M7BV65_9BRAD</name>
<sequence length="505" mass="53213">MPKMFGIWRRKMLEIAVNQAHLMGSLICAEAPSLSGILFVNSSPSTDQPLSRPAATSDLFDQSALSTLAQRLVEAAKRAGADAADAVAVRGVSQGVEVRDGRVEESERSEGDDVGLRVLVGQRQAVVSTNDVSGDGIAKLAERAVAMARVAPDDKFVGLADPSLLAREFADLDLLDRKVPTTAELERRACEAEAAGLAVKGVSKSGGASASSGIGGMVLVTSTGFHGSYLRSSQGISMTAISGEGTGMERDYDFTSAPHASDLASPESVGRKAGERTVARANPRKVETCKVPVVFDPRVSGSLVGHLVGAINGASIARKTSFLKDRLGEQLFSRDIRIIDDPLRVRGLRSQTFDAEGVKVKRHALIDEGVLTTWLLDSATARELGMVTTGHAHRGVSSSPSPGSYNLHLEAGHVTPGELISDIKQGFYVTDLIGSGVNGVTGDYSRGASGFWIENGEITYAVSEVTIAGHLLPMFKSLVAASDLEFRYGVNAPTLRIEGLTLGGR</sequence>
<evidence type="ECO:0000259" key="4">
    <source>
        <dbReference type="Pfam" id="PF19289"/>
    </source>
</evidence>
<dbReference type="InterPro" id="IPR036059">
    <property type="entry name" value="TldD/PmbA_sf"/>
</dbReference>
<evidence type="ECO:0000313" key="6">
    <source>
        <dbReference type="EMBL" id="SED61356.1"/>
    </source>
</evidence>
<evidence type="ECO:0000256" key="1">
    <source>
        <dbReference type="ARBA" id="ARBA00005836"/>
    </source>
</evidence>
<gene>
    <name evidence="6" type="ORF">SAMN05444171_4599</name>
</gene>
<organism evidence="6 7">
    <name type="scientific">Bradyrhizobium lablabi</name>
    <dbReference type="NCBI Taxonomy" id="722472"/>
    <lineage>
        <taxon>Bacteria</taxon>
        <taxon>Pseudomonadati</taxon>
        <taxon>Pseudomonadota</taxon>
        <taxon>Alphaproteobacteria</taxon>
        <taxon>Hyphomicrobiales</taxon>
        <taxon>Nitrobacteraceae</taxon>
        <taxon>Bradyrhizobium</taxon>
    </lineage>
</organism>
<dbReference type="PANTHER" id="PTHR43421">
    <property type="entry name" value="METALLOPROTEASE PMBA"/>
    <property type="match status" value="1"/>
</dbReference>
<dbReference type="InterPro" id="IPR035068">
    <property type="entry name" value="TldD/PmbA_N"/>
</dbReference>
<feature type="domain" description="Metalloprotease TldD/E C-terminal" evidence="4">
    <location>
        <begin position="288"/>
        <end position="504"/>
    </location>
</feature>
<protein>
    <recommendedName>
        <fullName evidence="8">Modulator protein</fullName>
    </recommendedName>
</protein>
<dbReference type="AlphaFoldDB" id="A0A1M7BV65"/>
<dbReference type="GO" id="GO:0008237">
    <property type="term" value="F:metallopeptidase activity"/>
    <property type="evidence" value="ECO:0007669"/>
    <property type="project" value="InterPro"/>
</dbReference>
<dbReference type="PANTHER" id="PTHR43421:SF1">
    <property type="entry name" value="METALLOPROTEASE PMBA"/>
    <property type="match status" value="1"/>
</dbReference>
<accession>A0A1M7BV65</accession>
<evidence type="ECO:0000313" key="7">
    <source>
        <dbReference type="Proteomes" id="UP000183208"/>
    </source>
</evidence>
<feature type="compositionally biased region" description="Basic and acidic residues" evidence="2">
    <location>
        <begin position="269"/>
        <end position="279"/>
    </location>
</feature>
<feature type="domain" description="Metalloprotease TldD/E N-terminal" evidence="3">
    <location>
        <begin position="84"/>
        <end position="148"/>
    </location>
</feature>
<dbReference type="Gene3D" id="3.30.2290.10">
    <property type="entry name" value="PmbA/TldD superfamily"/>
    <property type="match status" value="1"/>
</dbReference>
<dbReference type="Proteomes" id="UP000183208">
    <property type="component" value="Unassembled WGS sequence"/>
</dbReference>
<dbReference type="InterPro" id="IPR045569">
    <property type="entry name" value="Metalloprtase-TldD/E_C"/>
</dbReference>
<dbReference type="InterPro" id="IPR047657">
    <property type="entry name" value="PmbA"/>
</dbReference>
<feature type="region of interest" description="Disordered" evidence="2">
    <location>
        <begin position="258"/>
        <end position="279"/>
    </location>
</feature>
<dbReference type="GO" id="GO:0006508">
    <property type="term" value="P:proteolysis"/>
    <property type="evidence" value="ECO:0007669"/>
    <property type="project" value="InterPro"/>
</dbReference>
<comment type="similarity">
    <text evidence="1">Belongs to the peptidase U62 family.</text>
</comment>
<dbReference type="InterPro" id="IPR045570">
    <property type="entry name" value="Metalloprtase-TldD/E_cen_dom"/>
</dbReference>
<proteinExistence type="inferred from homology"/>
<dbReference type="Pfam" id="PF01523">
    <property type="entry name" value="PmbA_TldD_1st"/>
    <property type="match status" value="1"/>
</dbReference>
<dbReference type="SUPFAM" id="SSF111283">
    <property type="entry name" value="Putative modulator of DNA gyrase, PmbA/TldD"/>
    <property type="match status" value="1"/>
</dbReference>